<evidence type="ECO:0000256" key="12">
    <source>
        <dbReference type="ARBA" id="ARBA00023034"/>
    </source>
</evidence>
<evidence type="ECO:0000256" key="3">
    <source>
        <dbReference type="ARBA" id="ARBA00004922"/>
    </source>
</evidence>
<comment type="subcellular location">
    <subcellularLocation>
        <location evidence="2 16">Golgi apparatus membrane</location>
        <topology evidence="2 16">Single-pass type II membrane protein</topology>
    </subcellularLocation>
</comment>
<feature type="domain" description="Ricin B lectin" evidence="17">
    <location>
        <begin position="506"/>
        <end position="641"/>
    </location>
</feature>
<dbReference type="SUPFAM" id="SSF53448">
    <property type="entry name" value="Nucleotide-diphospho-sugar transferases"/>
    <property type="match status" value="1"/>
</dbReference>
<keyword evidence="15 16" id="KW-0464">Manganese</keyword>
<proteinExistence type="inferred from homology"/>
<evidence type="ECO:0000256" key="14">
    <source>
        <dbReference type="ARBA" id="ARBA00023157"/>
    </source>
</evidence>
<evidence type="ECO:0000256" key="6">
    <source>
        <dbReference type="ARBA" id="ARBA00022679"/>
    </source>
</evidence>
<keyword evidence="8" id="KW-0479">Metal-binding</keyword>
<evidence type="ECO:0000256" key="11">
    <source>
        <dbReference type="ARBA" id="ARBA00022989"/>
    </source>
</evidence>
<evidence type="ECO:0000313" key="18">
    <source>
        <dbReference type="EMBL" id="KRX25686.1"/>
    </source>
</evidence>
<keyword evidence="9 16" id="KW-0430">Lectin</keyword>
<gene>
    <name evidence="18" type="primary">gly-6</name>
    <name evidence="18" type="ORF">T07_12116</name>
</gene>
<dbReference type="PANTHER" id="PTHR11675:SF118">
    <property type="entry name" value="POLYPEPTIDE N-ACETYLGALACTOSAMINYLTRANSFERASE 3"/>
    <property type="match status" value="1"/>
</dbReference>
<feature type="transmembrane region" description="Helical" evidence="16">
    <location>
        <begin position="12"/>
        <end position="33"/>
    </location>
</feature>
<dbReference type="UniPathway" id="UPA00378"/>
<keyword evidence="14 16" id="KW-1015">Disulfide bond</keyword>
<keyword evidence="5 16" id="KW-0328">Glycosyltransferase</keyword>
<dbReference type="Proteomes" id="UP000054630">
    <property type="component" value="Unassembled WGS sequence"/>
</dbReference>
<organism evidence="18 19">
    <name type="scientific">Trichinella nelsoni</name>
    <dbReference type="NCBI Taxonomy" id="6336"/>
    <lineage>
        <taxon>Eukaryota</taxon>
        <taxon>Metazoa</taxon>
        <taxon>Ecdysozoa</taxon>
        <taxon>Nematoda</taxon>
        <taxon>Enoplea</taxon>
        <taxon>Dorylaimia</taxon>
        <taxon>Trichinellida</taxon>
        <taxon>Trichinellidae</taxon>
        <taxon>Trichinella</taxon>
    </lineage>
</organism>
<keyword evidence="11 16" id="KW-1133">Transmembrane helix</keyword>
<dbReference type="AlphaFoldDB" id="A0A0V0SGG9"/>
<dbReference type="Gene3D" id="3.90.550.10">
    <property type="entry name" value="Spore Coat Polysaccharide Biosynthesis Protein SpsA, Chain A"/>
    <property type="match status" value="1"/>
</dbReference>
<evidence type="ECO:0000256" key="5">
    <source>
        <dbReference type="ARBA" id="ARBA00022676"/>
    </source>
</evidence>
<dbReference type="InterPro" id="IPR045885">
    <property type="entry name" value="GalNAc-T"/>
</dbReference>
<sequence>MLRRKWRRRTGLICIIIFSFLLLWFCITNIMLYTDSGLFDIKSDMWKNEDTERKGIKMQVIVGHFNGPLPDDRSKINYTEEELNANRFAPISEMGELGRSVNLNDNDSKLAKHLFQINQFNIVASDRIPLNRTLIDARRAACRNKTYSSALPTTSVIIVFHNEAWSTLLRTVFSVINRSPRKLLKEIILVDDCSQRAFLKKTLDNFVLNLPVPVLIVRSKERIGLIQARILGAEKATGDVLTFLDSHCECTEGWLEPLLDRIAFDRKIAVAPVIDVINDETFQYQKGIDVYRGGFNWNLQFRWYSSPPSELKRRGNDVTHPVRTPTIAGGLFAIDRQYFFEIGAYDKEMKIWGGENLEMSFRIWQCGGQLEIIPCSHVGHVFRKKSPHDFPRGNSARTLTTNLVRVAEVWMDEWKSLFYIISSAAKNISEIIDVSERKELRKRLKCKSFAWYLDNVWPDHFMPQDNAFFGRIRSVPSNTCLQLVYVHAALNKKNEKRVSAERCTTYTNMLQIKNQANGYCLVNKLKSVAKRKNSLDVEVCTVGFDMWQMWNLYENGYLKSDEHQCLGATEVINGHWIVQLKECSESDSEKWIYSKSKSLLIHRQSSLCLNAPVNFAEVSVVHLPTLEKCNSRHSSQFWKLEDFNWKIKA</sequence>
<comment type="cofactor">
    <cofactor evidence="1 16">
        <name>Mn(2+)</name>
        <dbReference type="ChEBI" id="CHEBI:29035"/>
    </cofactor>
</comment>
<evidence type="ECO:0000256" key="9">
    <source>
        <dbReference type="ARBA" id="ARBA00022734"/>
    </source>
</evidence>
<keyword evidence="19" id="KW-1185">Reference proteome</keyword>
<protein>
    <recommendedName>
        <fullName evidence="16">Polypeptide N-acetylgalactosaminyltransferase</fullName>
        <ecNumber evidence="16">2.4.1.-</ecNumber>
    </recommendedName>
    <alternativeName>
        <fullName evidence="16">Protein-UDP acetylgalactosaminyltransferase</fullName>
    </alternativeName>
</protein>
<evidence type="ECO:0000256" key="4">
    <source>
        <dbReference type="ARBA" id="ARBA00005680"/>
    </source>
</evidence>
<dbReference type="PROSITE" id="PS50231">
    <property type="entry name" value="RICIN_B_LECTIN"/>
    <property type="match status" value="1"/>
</dbReference>
<dbReference type="Pfam" id="PF00535">
    <property type="entry name" value="Glycos_transf_2"/>
    <property type="match status" value="1"/>
</dbReference>
<dbReference type="GO" id="GO:0006493">
    <property type="term" value="P:protein O-linked glycosylation"/>
    <property type="evidence" value="ECO:0007669"/>
    <property type="project" value="TreeGrafter"/>
</dbReference>
<comment type="caution">
    <text evidence="18">The sequence shown here is derived from an EMBL/GenBank/DDBJ whole genome shotgun (WGS) entry which is preliminary data.</text>
</comment>
<dbReference type="InterPro" id="IPR035992">
    <property type="entry name" value="Ricin_B-like_lectins"/>
</dbReference>
<dbReference type="GO" id="GO:0030246">
    <property type="term" value="F:carbohydrate binding"/>
    <property type="evidence" value="ECO:0007669"/>
    <property type="project" value="UniProtKB-KW"/>
</dbReference>
<dbReference type="GO" id="GO:0000139">
    <property type="term" value="C:Golgi membrane"/>
    <property type="evidence" value="ECO:0007669"/>
    <property type="project" value="UniProtKB-SubCell"/>
</dbReference>
<dbReference type="GO" id="GO:0004653">
    <property type="term" value="F:polypeptide N-acetylgalactosaminyltransferase activity"/>
    <property type="evidence" value="ECO:0007669"/>
    <property type="project" value="UniProtKB-ARBA"/>
</dbReference>
<keyword evidence="12 16" id="KW-0333">Golgi apparatus</keyword>
<dbReference type="InterPro" id="IPR000772">
    <property type="entry name" value="Ricin_B_lectin"/>
</dbReference>
<dbReference type="InterPro" id="IPR029044">
    <property type="entry name" value="Nucleotide-diphossugar_trans"/>
</dbReference>
<dbReference type="GO" id="GO:0046872">
    <property type="term" value="F:metal ion binding"/>
    <property type="evidence" value="ECO:0007669"/>
    <property type="project" value="UniProtKB-KW"/>
</dbReference>
<evidence type="ECO:0000256" key="10">
    <source>
        <dbReference type="ARBA" id="ARBA00022968"/>
    </source>
</evidence>
<dbReference type="STRING" id="6336.A0A0V0SGG9"/>
<reference evidence="18 19" key="1">
    <citation type="submission" date="2015-01" db="EMBL/GenBank/DDBJ databases">
        <title>Evolution of Trichinella species and genotypes.</title>
        <authorList>
            <person name="Korhonen P.K."/>
            <person name="Edoardo P."/>
            <person name="Giuseppe L.R."/>
            <person name="Gasser R.B."/>
        </authorList>
    </citation>
    <scope>NUCLEOTIDE SEQUENCE [LARGE SCALE GENOMIC DNA]</scope>
    <source>
        <strain evidence="18">ISS37</strain>
    </source>
</reference>
<evidence type="ECO:0000256" key="16">
    <source>
        <dbReference type="RuleBase" id="RU361242"/>
    </source>
</evidence>
<evidence type="ECO:0000256" key="7">
    <source>
        <dbReference type="ARBA" id="ARBA00022692"/>
    </source>
</evidence>
<dbReference type="EMBL" id="JYDL01000011">
    <property type="protein sequence ID" value="KRX25686.1"/>
    <property type="molecule type" value="Genomic_DNA"/>
</dbReference>
<keyword evidence="10" id="KW-0735">Signal-anchor</keyword>
<dbReference type="Gene3D" id="2.80.10.50">
    <property type="match status" value="1"/>
</dbReference>
<comment type="similarity">
    <text evidence="4 16">Belongs to the glycosyltransferase 2 family. GalNAc-T subfamily.</text>
</comment>
<name>A0A0V0SGG9_9BILA</name>
<keyword evidence="6 16" id="KW-0808">Transferase</keyword>
<comment type="pathway">
    <text evidence="3 16">Protein modification; protein glycosylation.</text>
</comment>
<evidence type="ECO:0000256" key="13">
    <source>
        <dbReference type="ARBA" id="ARBA00023136"/>
    </source>
</evidence>
<dbReference type="Pfam" id="PF00652">
    <property type="entry name" value="Ricin_B_lectin"/>
    <property type="match status" value="1"/>
</dbReference>
<evidence type="ECO:0000256" key="15">
    <source>
        <dbReference type="ARBA" id="ARBA00023211"/>
    </source>
</evidence>
<evidence type="ECO:0000256" key="2">
    <source>
        <dbReference type="ARBA" id="ARBA00004323"/>
    </source>
</evidence>
<dbReference type="PANTHER" id="PTHR11675">
    <property type="entry name" value="N-ACETYLGALACTOSAMINYLTRANSFERASE"/>
    <property type="match status" value="1"/>
</dbReference>
<evidence type="ECO:0000256" key="8">
    <source>
        <dbReference type="ARBA" id="ARBA00022723"/>
    </source>
</evidence>
<dbReference type="EC" id="2.4.1.-" evidence="16"/>
<keyword evidence="7 16" id="KW-0812">Transmembrane</keyword>
<dbReference type="FunFam" id="3.90.550.10:FF:000021">
    <property type="entry name" value="Polypeptide N-acetylgalactosaminyltransferase"/>
    <property type="match status" value="1"/>
</dbReference>
<evidence type="ECO:0000313" key="19">
    <source>
        <dbReference type="Proteomes" id="UP000054630"/>
    </source>
</evidence>
<evidence type="ECO:0000259" key="17">
    <source>
        <dbReference type="SMART" id="SM00458"/>
    </source>
</evidence>
<dbReference type="SMART" id="SM00458">
    <property type="entry name" value="RICIN"/>
    <property type="match status" value="1"/>
</dbReference>
<accession>A0A0V0SGG9</accession>
<dbReference type="OrthoDB" id="5988548at2759"/>
<evidence type="ECO:0000256" key="1">
    <source>
        <dbReference type="ARBA" id="ARBA00001936"/>
    </source>
</evidence>
<dbReference type="SUPFAM" id="SSF50370">
    <property type="entry name" value="Ricin B-like lectins"/>
    <property type="match status" value="1"/>
</dbReference>
<keyword evidence="13 16" id="KW-0472">Membrane</keyword>
<dbReference type="CDD" id="cd02510">
    <property type="entry name" value="pp-GalNAc-T"/>
    <property type="match status" value="1"/>
</dbReference>
<dbReference type="InterPro" id="IPR001173">
    <property type="entry name" value="Glyco_trans_2-like"/>
</dbReference>